<comment type="caution">
    <text evidence="2">The sequence shown here is derived from an EMBL/GenBank/DDBJ whole genome shotgun (WGS) entry which is preliminary data.</text>
</comment>
<dbReference type="EMBL" id="JBDIME010000001">
    <property type="protein sequence ID" value="MEN2788227.1"/>
    <property type="molecule type" value="Genomic_DNA"/>
</dbReference>
<keyword evidence="3" id="KW-1185">Reference proteome</keyword>
<reference evidence="2 3" key="1">
    <citation type="submission" date="2024-05" db="EMBL/GenBank/DDBJ databases">
        <authorList>
            <person name="Liu Q."/>
            <person name="Xin Y.-H."/>
        </authorList>
    </citation>
    <scope>NUCLEOTIDE SEQUENCE [LARGE SCALE GENOMIC DNA]</scope>
    <source>
        <strain evidence="2 3">CGMCC 1.10181</strain>
    </source>
</reference>
<organism evidence="2 3">
    <name type="scientific">Sphingomonas oligophenolica</name>
    <dbReference type="NCBI Taxonomy" id="301154"/>
    <lineage>
        <taxon>Bacteria</taxon>
        <taxon>Pseudomonadati</taxon>
        <taxon>Pseudomonadota</taxon>
        <taxon>Alphaproteobacteria</taxon>
        <taxon>Sphingomonadales</taxon>
        <taxon>Sphingomonadaceae</taxon>
        <taxon>Sphingomonas</taxon>
    </lineage>
</organism>
<protein>
    <recommendedName>
        <fullName evidence="4">Lipoprotein</fullName>
    </recommendedName>
</protein>
<evidence type="ECO:0000313" key="2">
    <source>
        <dbReference type="EMBL" id="MEN2788227.1"/>
    </source>
</evidence>
<name>A0ABU9XXG8_9SPHN</name>
<evidence type="ECO:0008006" key="4">
    <source>
        <dbReference type="Google" id="ProtNLM"/>
    </source>
</evidence>
<feature type="signal peptide" evidence="1">
    <location>
        <begin position="1"/>
        <end position="31"/>
    </location>
</feature>
<sequence length="206" mass="22632">MTQPTTNTTNRHALLALALALTGLLGGCASAGDVHTAAAAPPKPCIDPQSVTSIPGSVWWKEQRWRYASDADATTAYQKLEQTTPPWPDWFTPQDSILPVGTRFQMALAPGQPETKPGGFGTFDAIEDSRDVRDYLAVLYAWKPVVDRVVTYETTQPMKVQIGPIGPQVDPTLCRLLPGRWSQVSMQVPAADRMTYLKVIAIRQIR</sequence>
<evidence type="ECO:0000313" key="3">
    <source>
        <dbReference type="Proteomes" id="UP001419910"/>
    </source>
</evidence>
<accession>A0ABU9XXG8</accession>
<evidence type="ECO:0000256" key="1">
    <source>
        <dbReference type="SAM" id="SignalP"/>
    </source>
</evidence>
<dbReference type="RefSeq" id="WP_343887808.1">
    <property type="nucleotide sequence ID" value="NZ_BAAAEH010000005.1"/>
</dbReference>
<gene>
    <name evidence="2" type="ORF">ABC974_01175</name>
</gene>
<proteinExistence type="predicted"/>
<dbReference type="Proteomes" id="UP001419910">
    <property type="component" value="Unassembled WGS sequence"/>
</dbReference>
<keyword evidence="1" id="KW-0732">Signal</keyword>
<feature type="chain" id="PRO_5047064276" description="Lipoprotein" evidence="1">
    <location>
        <begin position="32"/>
        <end position="206"/>
    </location>
</feature>